<protein>
    <submittedName>
        <fullName evidence="9">Nickel transport system permease protein</fullName>
    </submittedName>
</protein>
<dbReference type="PANTHER" id="PTHR43386:SF1">
    <property type="entry name" value="D,D-DIPEPTIDE TRANSPORT SYSTEM PERMEASE PROTEIN DDPC-RELATED"/>
    <property type="match status" value="1"/>
</dbReference>
<proteinExistence type="inferred from homology"/>
<dbReference type="InterPro" id="IPR000515">
    <property type="entry name" value="MetI-like"/>
</dbReference>
<dbReference type="InterPro" id="IPR035906">
    <property type="entry name" value="MetI-like_sf"/>
</dbReference>
<dbReference type="PROSITE" id="PS50928">
    <property type="entry name" value="ABC_TM1"/>
    <property type="match status" value="1"/>
</dbReference>
<evidence type="ECO:0000256" key="5">
    <source>
        <dbReference type="ARBA" id="ARBA00022989"/>
    </source>
</evidence>
<reference evidence="9 10" key="1">
    <citation type="submission" date="2020-08" db="EMBL/GenBank/DDBJ databases">
        <title>Genomic Encyclopedia of Type Strains, Phase III (KMG-III): the genomes of soil and plant-associated and newly described type strains.</title>
        <authorList>
            <person name="Whitman W."/>
        </authorList>
    </citation>
    <scope>NUCLEOTIDE SEQUENCE [LARGE SCALE GENOMIC DNA]</scope>
    <source>
        <strain evidence="9 10">CECT 5862</strain>
    </source>
</reference>
<dbReference type="InterPro" id="IPR025966">
    <property type="entry name" value="OppC_N"/>
</dbReference>
<dbReference type="InterPro" id="IPR050366">
    <property type="entry name" value="BP-dependent_transpt_permease"/>
</dbReference>
<evidence type="ECO:0000256" key="7">
    <source>
        <dbReference type="RuleBase" id="RU363032"/>
    </source>
</evidence>
<evidence type="ECO:0000256" key="1">
    <source>
        <dbReference type="ARBA" id="ARBA00004651"/>
    </source>
</evidence>
<dbReference type="Pfam" id="PF12911">
    <property type="entry name" value="OppC_N"/>
    <property type="match status" value="1"/>
</dbReference>
<dbReference type="InterPro" id="IPR053474">
    <property type="entry name" value="Staphylopine_ABC_permease"/>
</dbReference>
<dbReference type="EMBL" id="JACHXK010000007">
    <property type="protein sequence ID" value="MBB3111446.1"/>
    <property type="molecule type" value="Genomic_DNA"/>
</dbReference>
<dbReference type="NCBIfam" id="NF047573">
    <property type="entry name" value="opine_perm_CntC"/>
    <property type="match status" value="1"/>
</dbReference>
<keyword evidence="5 7" id="KW-1133">Transmembrane helix</keyword>
<gene>
    <name evidence="9" type="ORF">FHS18_003514</name>
</gene>
<keyword evidence="3" id="KW-1003">Cell membrane</keyword>
<sequence length="298" mass="31972">MKMRLLTNLLQDKLAVLSLAVIGLILAAGAMAPVFAPHDPNAVNMDLRYAGASWHYLLGNDHLGRCILSRLIYGIRPSVLGVLAALFVSVALGAFLGLVAGYFKGKTDAVIMRVCDIMLSFPGYVMTLAIVGILGVGLGNILLAFMLLKWAWFARIIRASVLQAAEADYIKFARITGVPSITILLRHVVPVVSADIAVVASSSFGSMILQLSGFSFLGLGVQAPNAEWGMMLNEARDVMFSRPELMLAPGLAIVLTVSAVNFMSDALQTALDPTLSKTNRKFREQASLPVKLRGKEVA</sequence>
<evidence type="ECO:0000256" key="6">
    <source>
        <dbReference type="ARBA" id="ARBA00023136"/>
    </source>
</evidence>
<comment type="subcellular location">
    <subcellularLocation>
        <location evidence="1 7">Cell membrane</location>
        <topology evidence="1 7">Multi-pass membrane protein</topology>
    </subcellularLocation>
</comment>
<dbReference type="PANTHER" id="PTHR43386">
    <property type="entry name" value="OLIGOPEPTIDE TRANSPORT SYSTEM PERMEASE PROTEIN APPC"/>
    <property type="match status" value="1"/>
</dbReference>
<keyword evidence="4 7" id="KW-0812">Transmembrane</keyword>
<keyword evidence="10" id="KW-1185">Reference proteome</keyword>
<evidence type="ECO:0000256" key="4">
    <source>
        <dbReference type="ARBA" id="ARBA00022692"/>
    </source>
</evidence>
<dbReference type="GO" id="GO:0005886">
    <property type="term" value="C:plasma membrane"/>
    <property type="evidence" value="ECO:0007669"/>
    <property type="project" value="UniProtKB-SubCell"/>
</dbReference>
<comment type="similarity">
    <text evidence="7">Belongs to the binding-protein-dependent transport system permease family.</text>
</comment>
<evidence type="ECO:0000313" key="9">
    <source>
        <dbReference type="EMBL" id="MBB3111446.1"/>
    </source>
</evidence>
<dbReference type="Gene3D" id="1.10.3720.10">
    <property type="entry name" value="MetI-like"/>
    <property type="match status" value="1"/>
</dbReference>
<feature type="transmembrane region" description="Helical" evidence="7">
    <location>
        <begin position="80"/>
        <end position="103"/>
    </location>
</feature>
<name>A0A7W5FNK7_9BACL</name>
<evidence type="ECO:0000256" key="2">
    <source>
        <dbReference type="ARBA" id="ARBA00022448"/>
    </source>
</evidence>
<dbReference type="Pfam" id="PF00528">
    <property type="entry name" value="BPD_transp_1"/>
    <property type="match status" value="1"/>
</dbReference>
<evidence type="ECO:0000259" key="8">
    <source>
        <dbReference type="PROSITE" id="PS50928"/>
    </source>
</evidence>
<comment type="caution">
    <text evidence="9">The sequence shown here is derived from an EMBL/GenBank/DDBJ whole genome shotgun (WGS) entry which is preliminary data.</text>
</comment>
<dbReference type="AlphaFoldDB" id="A0A7W5FNK7"/>
<keyword evidence="6 7" id="KW-0472">Membrane</keyword>
<dbReference type="NCBIfam" id="NF045473">
    <property type="entry name" value="Opp1C"/>
    <property type="match status" value="1"/>
</dbReference>
<dbReference type="SUPFAM" id="SSF161098">
    <property type="entry name" value="MetI-like"/>
    <property type="match status" value="1"/>
</dbReference>
<evidence type="ECO:0000256" key="3">
    <source>
        <dbReference type="ARBA" id="ARBA00022475"/>
    </source>
</evidence>
<organism evidence="9 10">
    <name type="scientific">Paenibacillus phyllosphaerae</name>
    <dbReference type="NCBI Taxonomy" id="274593"/>
    <lineage>
        <taxon>Bacteria</taxon>
        <taxon>Bacillati</taxon>
        <taxon>Bacillota</taxon>
        <taxon>Bacilli</taxon>
        <taxon>Bacillales</taxon>
        <taxon>Paenibacillaceae</taxon>
        <taxon>Paenibacillus</taxon>
    </lineage>
</organism>
<dbReference type="Proteomes" id="UP000570361">
    <property type="component" value="Unassembled WGS sequence"/>
</dbReference>
<keyword evidence="2 7" id="KW-0813">Transport</keyword>
<evidence type="ECO:0000313" key="10">
    <source>
        <dbReference type="Proteomes" id="UP000570361"/>
    </source>
</evidence>
<dbReference type="GO" id="GO:0055085">
    <property type="term" value="P:transmembrane transport"/>
    <property type="evidence" value="ECO:0007669"/>
    <property type="project" value="InterPro"/>
</dbReference>
<dbReference type="CDD" id="cd06261">
    <property type="entry name" value="TM_PBP2"/>
    <property type="match status" value="1"/>
</dbReference>
<feature type="domain" description="ABC transmembrane type-1" evidence="8">
    <location>
        <begin position="75"/>
        <end position="264"/>
    </location>
</feature>
<accession>A0A7W5FNK7</accession>
<feature type="transmembrane region" description="Helical" evidence="7">
    <location>
        <begin position="123"/>
        <end position="148"/>
    </location>
</feature>